<dbReference type="AlphaFoldDB" id="E2ZIB2"/>
<dbReference type="RefSeq" id="WP_005941692.1">
    <property type="nucleotide sequence ID" value="NZ_GL538315.1"/>
</dbReference>
<name>E2ZIB2_9FIRM</name>
<accession>E2ZIB2</accession>
<dbReference type="STRING" id="748224.HMPREF9436_01403"/>
<dbReference type="EMBL" id="AECU01000117">
    <property type="protein sequence ID" value="EFQ07098.1"/>
    <property type="molecule type" value="Genomic_DNA"/>
</dbReference>
<sequence length="63" mass="7044">MASLAGLEGIALPSFSSEMPAEDARALRNYLYQLTEQLNYVLTNIDRENCSEEFLERMNGEGA</sequence>
<gene>
    <name evidence="1" type="ORF">HMPREF9436_01403</name>
</gene>
<dbReference type="HOGENOM" id="CLU_2915712_0_0_9"/>
<reference evidence="1 2" key="1">
    <citation type="submission" date="2010-08" db="EMBL/GenBank/DDBJ databases">
        <authorList>
            <person name="Weinstock G."/>
            <person name="Sodergren E."/>
            <person name="Clifton S."/>
            <person name="Fulton L."/>
            <person name="Fulton B."/>
            <person name="Courtney L."/>
            <person name="Fronick C."/>
            <person name="Harrison M."/>
            <person name="Strong C."/>
            <person name="Farmer C."/>
            <person name="Delahaunty K."/>
            <person name="Markovic C."/>
            <person name="Hall O."/>
            <person name="Minx P."/>
            <person name="Tomlinson C."/>
            <person name="Mitreva M."/>
            <person name="Hou S."/>
            <person name="Chen J."/>
            <person name="Wollam A."/>
            <person name="Pepin K.H."/>
            <person name="Johnson M."/>
            <person name="Bhonagiri V."/>
            <person name="Zhang X."/>
            <person name="Suruliraj S."/>
            <person name="Warren W."/>
            <person name="Chinwalla A."/>
            <person name="Mardis E.R."/>
            <person name="Wilson R.K."/>
        </authorList>
    </citation>
    <scope>NUCLEOTIDE SEQUENCE [LARGE SCALE GENOMIC DNA]</scope>
    <source>
        <strain evidence="1 2">KLE1255</strain>
    </source>
</reference>
<dbReference type="Proteomes" id="UP000006028">
    <property type="component" value="Unassembled WGS sequence"/>
</dbReference>
<proteinExistence type="predicted"/>
<dbReference type="BioCyc" id="FCF748224-HMP:GTSS-86-MONOMER"/>
<evidence type="ECO:0000313" key="2">
    <source>
        <dbReference type="Proteomes" id="UP000006028"/>
    </source>
</evidence>
<organism evidence="1 2">
    <name type="scientific">Faecalibacterium cf. prausnitzii KLE1255</name>
    <dbReference type="NCBI Taxonomy" id="748224"/>
    <lineage>
        <taxon>Bacteria</taxon>
        <taxon>Bacillati</taxon>
        <taxon>Bacillota</taxon>
        <taxon>Clostridia</taxon>
        <taxon>Eubacteriales</taxon>
        <taxon>Oscillospiraceae</taxon>
        <taxon>Faecalibacterium</taxon>
    </lineage>
</organism>
<dbReference type="OrthoDB" id="9918927at2"/>
<protein>
    <submittedName>
        <fullName evidence="1">Uncharacterized protein</fullName>
    </submittedName>
</protein>
<evidence type="ECO:0000313" key="1">
    <source>
        <dbReference type="EMBL" id="EFQ07098.1"/>
    </source>
</evidence>
<comment type="caution">
    <text evidence="1">The sequence shown here is derived from an EMBL/GenBank/DDBJ whole genome shotgun (WGS) entry which is preliminary data.</text>
</comment>